<evidence type="ECO:0000313" key="2">
    <source>
        <dbReference type="EMBL" id="SVE44695.1"/>
    </source>
</evidence>
<name>A0A383DKC1_9ZZZZ</name>
<accession>A0A383DKC1</accession>
<proteinExistence type="predicted"/>
<dbReference type="EMBL" id="UINC01217895">
    <property type="protein sequence ID" value="SVE44695.1"/>
    <property type="molecule type" value="Genomic_DNA"/>
</dbReference>
<feature type="non-terminal residue" evidence="2">
    <location>
        <position position="1"/>
    </location>
</feature>
<feature type="region of interest" description="Disordered" evidence="1">
    <location>
        <begin position="1"/>
        <end position="42"/>
    </location>
</feature>
<gene>
    <name evidence="2" type="ORF">METZ01_LOCUS497549</name>
</gene>
<evidence type="ECO:0000256" key="1">
    <source>
        <dbReference type="SAM" id="MobiDB-lite"/>
    </source>
</evidence>
<organism evidence="2">
    <name type="scientific">marine metagenome</name>
    <dbReference type="NCBI Taxonomy" id="408172"/>
    <lineage>
        <taxon>unclassified sequences</taxon>
        <taxon>metagenomes</taxon>
        <taxon>ecological metagenomes</taxon>
    </lineage>
</organism>
<sequence length="42" mass="4425">ATMSRTSSPRVATSKKSFLPPPSAGSSRTASSSTRTRPWSLT</sequence>
<feature type="non-terminal residue" evidence="2">
    <location>
        <position position="42"/>
    </location>
</feature>
<protein>
    <submittedName>
        <fullName evidence="2">Uncharacterized protein</fullName>
    </submittedName>
</protein>
<feature type="compositionally biased region" description="Low complexity" evidence="1">
    <location>
        <begin position="24"/>
        <end position="42"/>
    </location>
</feature>
<reference evidence="2" key="1">
    <citation type="submission" date="2018-05" db="EMBL/GenBank/DDBJ databases">
        <authorList>
            <person name="Lanie J.A."/>
            <person name="Ng W.-L."/>
            <person name="Kazmierczak K.M."/>
            <person name="Andrzejewski T.M."/>
            <person name="Davidsen T.M."/>
            <person name="Wayne K.J."/>
            <person name="Tettelin H."/>
            <person name="Glass J.I."/>
            <person name="Rusch D."/>
            <person name="Podicherti R."/>
            <person name="Tsui H.-C.T."/>
            <person name="Winkler M.E."/>
        </authorList>
    </citation>
    <scope>NUCLEOTIDE SEQUENCE</scope>
</reference>
<dbReference type="AlphaFoldDB" id="A0A383DKC1"/>
<feature type="compositionally biased region" description="Polar residues" evidence="1">
    <location>
        <begin position="1"/>
        <end position="16"/>
    </location>
</feature>